<proteinExistence type="inferred from homology"/>
<dbReference type="GO" id="GO:0005743">
    <property type="term" value="C:mitochondrial inner membrane"/>
    <property type="evidence" value="ECO:0007669"/>
    <property type="project" value="UniProtKB-SubCell"/>
</dbReference>
<keyword evidence="4" id="KW-0999">Mitochondrion inner membrane</keyword>
<gene>
    <name evidence="6" type="ORF">V565_076070</name>
</gene>
<keyword evidence="4" id="KW-0143">Chaperone</keyword>
<dbReference type="PANTHER" id="PTHR22977">
    <property type="entry name" value="COX ASSEMBLY MITOCHONDRIAL PROTEIN"/>
    <property type="match status" value="1"/>
</dbReference>
<dbReference type="EMBL" id="AZST01000234">
    <property type="protein sequence ID" value="KEP50651.1"/>
    <property type="molecule type" value="Genomic_DNA"/>
</dbReference>
<dbReference type="InterPro" id="IPR013892">
    <property type="entry name" value="Cyt_c_biogenesis_Cmc1-like"/>
</dbReference>
<dbReference type="PANTHER" id="PTHR22977:SF1">
    <property type="entry name" value="COX ASSEMBLY MITOCHONDRIAL PROTEIN 2 HOMOLOG"/>
    <property type="match status" value="1"/>
</dbReference>
<keyword evidence="2 4" id="KW-0496">Mitochondrion</keyword>
<feature type="compositionally biased region" description="Basic and acidic residues" evidence="5">
    <location>
        <begin position="56"/>
        <end position="65"/>
    </location>
</feature>
<dbReference type="STRING" id="1423351.A0A074RU68"/>
<sequence length="78" mass="8817">MHPHLATPERQNACGSLIEALEACHASGFINKYMGGCNSVKEQLNTCLRAERVARTDKNREDAKKRNQMTKKAWSELE</sequence>
<evidence type="ECO:0000256" key="4">
    <source>
        <dbReference type="RuleBase" id="RU364104"/>
    </source>
</evidence>
<evidence type="ECO:0000313" key="6">
    <source>
        <dbReference type="EMBL" id="KEP50651.1"/>
    </source>
</evidence>
<accession>A0A074RU68</accession>
<organism evidence="6 7">
    <name type="scientific">Rhizoctonia solani 123E</name>
    <dbReference type="NCBI Taxonomy" id="1423351"/>
    <lineage>
        <taxon>Eukaryota</taxon>
        <taxon>Fungi</taxon>
        <taxon>Dikarya</taxon>
        <taxon>Basidiomycota</taxon>
        <taxon>Agaricomycotina</taxon>
        <taxon>Agaricomycetes</taxon>
        <taxon>Cantharellales</taxon>
        <taxon>Ceratobasidiaceae</taxon>
        <taxon>Rhizoctonia</taxon>
    </lineage>
</organism>
<dbReference type="Proteomes" id="UP000027456">
    <property type="component" value="Unassembled WGS sequence"/>
</dbReference>
<dbReference type="HOGENOM" id="CLU_169286_3_2_1"/>
<dbReference type="AlphaFoldDB" id="A0A074RU68"/>
<evidence type="ECO:0000256" key="1">
    <source>
        <dbReference type="ARBA" id="ARBA00007347"/>
    </source>
</evidence>
<evidence type="ECO:0000256" key="2">
    <source>
        <dbReference type="ARBA" id="ARBA00023128"/>
    </source>
</evidence>
<evidence type="ECO:0000256" key="5">
    <source>
        <dbReference type="SAM" id="MobiDB-lite"/>
    </source>
</evidence>
<keyword evidence="4" id="KW-0472">Membrane</keyword>
<dbReference type="OrthoDB" id="532630at2759"/>
<keyword evidence="7" id="KW-1185">Reference proteome</keyword>
<name>A0A074RU68_9AGAM</name>
<feature type="region of interest" description="Disordered" evidence="5">
    <location>
        <begin position="56"/>
        <end position="78"/>
    </location>
</feature>
<comment type="similarity">
    <text evidence="1 4">Belongs to the CMC family.</text>
</comment>
<keyword evidence="3" id="KW-1015">Disulfide bond</keyword>
<reference evidence="6 7" key="1">
    <citation type="submission" date="2013-12" db="EMBL/GenBank/DDBJ databases">
        <authorList>
            <person name="Cubeta M."/>
            <person name="Pakala S."/>
            <person name="Fedorova N."/>
            <person name="Thomas E."/>
            <person name="Dean R."/>
            <person name="Jabaji S."/>
            <person name="Neate S."/>
            <person name="Toda T."/>
            <person name="Tavantzis S."/>
            <person name="Vilgalys R."/>
            <person name="Bharathan N."/>
            <person name="Pakala S."/>
            <person name="Losada L.S."/>
            <person name="Zafar N."/>
            <person name="Nierman W."/>
        </authorList>
    </citation>
    <scope>NUCLEOTIDE SEQUENCE [LARGE SCALE GENOMIC DNA]</scope>
    <source>
        <strain evidence="6 7">123E</strain>
    </source>
</reference>
<evidence type="ECO:0000313" key="7">
    <source>
        <dbReference type="Proteomes" id="UP000027456"/>
    </source>
</evidence>
<protein>
    <recommendedName>
        <fullName evidence="4">COX assembly mitochondrial protein</fullName>
    </recommendedName>
</protein>
<dbReference type="Pfam" id="PF08583">
    <property type="entry name" value="Cmc1"/>
    <property type="match status" value="1"/>
</dbReference>
<evidence type="ECO:0000256" key="3">
    <source>
        <dbReference type="ARBA" id="ARBA00023157"/>
    </source>
</evidence>
<comment type="caution">
    <text evidence="6">The sequence shown here is derived from an EMBL/GenBank/DDBJ whole genome shotgun (WGS) entry which is preliminary data.</text>
</comment>
<comment type="subcellular location">
    <subcellularLocation>
        <location evidence="4">Mitochondrion inner membrane</location>
    </subcellularLocation>
</comment>
<comment type="function">
    <text evidence="4">Required for mitochondrial cytochrome c oxidase (COX) assembly and respiration.</text>
</comment>